<keyword evidence="6 9" id="KW-0472">Membrane</keyword>
<dbReference type="InParanoid" id="A0A1V9X5P8"/>
<dbReference type="PANTHER" id="PTHR45695">
    <property type="entry name" value="LEUCOKININ RECEPTOR-RELATED"/>
    <property type="match status" value="1"/>
</dbReference>
<dbReference type="Gene3D" id="1.20.1070.10">
    <property type="entry name" value="Rhodopsin 7-helix transmembrane proteins"/>
    <property type="match status" value="1"/>
</dbReference>
<evidence type="ECO:0000256" key="2">
    <source>
        <dbReference type="ARBA" id="ARBA00010663"/>
    </source>
</evidence>
<dbReference type="InterPro" id="IPR017452">
    <property type="entry name" value="GPCR_Rhodpsn_7TM"/>
</dbReference>
<comment type="caution">
    <text evidence="11">The sequence shown here is derived from an EMBL/GenBank/DDBJ whole genome shotgun (WGS) entry which is preliminary data.</text>
</comment>
<dbReference type="PANTHER" id="PTHR45695:SF28">
    <property type="entry name" value="G-PROTEIN COUPLED RECEPTORS FAMILY 1 PROFILE DOMAIN-CONTAINING PROTEIN"/>
    <property type="match status" value="1"/>
</dbReference>
<dbReference type="GO" id="GO:0004930">
    <property type="term" value="F:G protein-coupled receptor activity"/>
    <property type="evidence" value="ECO:0007669"/>
    <property type="project" value="UniProtKB-KW"/>
</dbReference>
<keyword evidence="7 11" id="KW-0675">Receptor</keyword>
<evidence type="ECO:0000256" key="3">
    <source>
        <dbReference type="ARBA" id="ARBA00022692"/>
    </source>
</evidence>
<dbReference type="GO" id="GO:0005886">
    <property type="term" value="C:plasma membrane"/>
    <property type="evidence" value="ECO:0007669"/>
    <property type="project" value="TreeGrafter"/>
</dbReference>
<evidence type="ECO:0000256" key="8">
    <source>
        <dbReference type="ARBA" id="ARBA00023224"/>
    </source>
</evidence>
<evidence type="ECO:0000256" key="7">
    <source>
        <dbReference type="ARBA" id="ARBA00023170"/>
    </source>
</evidence>
<evidence type="ECO:0000259" key="10">
    <source>
        <dbReference type="PROSITE" id="PS50262"/>
    </source>
</evidence>
<reference evidence="11 12" key="1">
    <citation type="journal article" date="2017" name="Gigascience">
        <title>Draft genome of the honey bee ectoparasitic mite, Tropilaelaps mercedesae, is shaped by the parasitic life history.</title>
        <authorList>
            <person name="Dong X."/>
            <person name="Armstrong S.D."/>
            <person name="Xia D."/>
            <person name="Makepeace B.L."/>
            <person name="Darby A.C."/>
            <person name="Kadowaki T."/>
        </authorList>
    </citation>
    <scope>NUCLEOTIDE SEQUENCE [LARGE SCALE GENOMIC DNA]</scope>
    <source>
        <strain evidence="11">Wuxi-XJTLU</strain>
    </source>
</reference>
<dbReference type="AlphaFoldDB" id="A0A1V9X5P8"/>
<dbReference type="PRINTS" id="PR00237">
    <property type="entry name" value="GPCRRHODOPSN"/>
</dbReference>
<evidence type="ECO:0000313" key="12">
    <source>
        <dbReference type="Proteomes" id="UP000192247"/>
    </source>
</evidence>
<dbReference type="SUPFAM" id="SSF81321">
    <property type="entry name" value="Family A G protein-coupled receptor-like"/>
    <property type="match status" value="1"/>
</dbReference>
<dbReference type="InterPro" id="IPR000276">
    <property type="entry name" value="GPCR_Rhodpsn"/>
</dbReference>
<comment type="subcellular location">
    <subcellularLocation>
        <location evidence="1">Membrane</location>
        <topology evidence="1">Multi-pass membrane protein</topology>
    </subcellularLocation>
</comment>
<dbReference type="OrthoDB" id="5975505at2759"/>
<name>A0A1V9X5P8_9ACAR</name>
<protein>
    <submittedName>
        <fullName evidence="11">Substance-K receptor-like</fullName>
    </submittedName>
</protein>
<gene>
    <name evidence="11" type="ORF">BIW11_01962</name>
</gene>
<accession>A0A1V9X5P8</accession>
<proteinExistence type="inferred from homology"/>
<organism evidence="11 12">
    <name type="scientific">Tropilaelaps mercedesae</name>
    <dbReference type="NCBI Taxonomy" id="418985"/>
    <lineage>
        <taxon>Eukaryota</taxon>
        <taxon>Metazoa</taxon>
        <taxon>Ecdysozoa</taxon>
        <taxon>Arthropoda</taxon>
        <taxon>Chelicerata</taxon>
        <taxon>Arachnida</taxon>
        <taxon>Acari</taxon>
        <taxon>Parasitiformes</taxon>
        <taxon>Mesostigmata</taxon>
        <taxon>Gamasina</taxon>
        <taxon>Dermanyssoidea</taxon>
        <taxon>Laelapidae</taxon>
        <taxon>Tropilaelaps</taxon>
    </lineage>
</organism>
<feature type="transmembrane region" description="Helical" evidence="9">
    <location>
        <begin position="54"/>
        <end position="81"/>
    </location>
</feature>
<dbReference type="STRING" id="418985.A0A1V9X5P8"/>
<dbReference type="EMBL" id="MNPL01023379">
    <property type="protein sequence ID" value="OQR68746.1"/>
    <property type="molecule type" value="Genomic_DNA"/>
</dbReference>
<dbReference type="Pfam" id="PF00001">
    <property type="entry name" value="7tm_1"/>
    <property type="match status" value="1"/>
</dbReference>
<keyword evidence="4 9" id="KW-1133">Transmembrane helix</keyword>
<evidence type="ECO:0000256" key="1">
    <source>
        <dbReference type="ARBA" id="ARBA00004141"/>
    </source>
</evidence>
<evidence type="ECO:0000313" key="11">
    <source>
        <dbReference type="EMBL" id="OQR68746.1"/>
    </source>
</evidence>
<dbReference type="PROSITE" id="PS50262">
    <property type="entry name" value="G_PROTEIN_RECEP_F1_2"/>
    <property type="match status" value="1"/>
</dbReference>
<evidence type="ECO:0000256" key="5">
    <source>
        <dbReference type="ARBA" id="ARBA00023040"/>
    </source>
</evidence>
<feature type="transmembrane region" description="Helical" evidence="9">
    <location>
        <begin position="93"/>
        <end position="113"/>
    </location>
</feature>
<sequence length="159" mass="17849">MDVQTTDTVVQVSYVPSGGEQLNWTKCAVPDHTTYYSYNLSYYEVGESNPQEKMGLLCVAIYVVTVVASLVGNWGVVLTVLLNRSMRTTVNFYLSNLAFADALIAMFCMWTYLVKHFHDSYVLGGFMCRVEGFVQSEYAPVVERLAAVTRKAAQGRLMR</sequence>
<evidence type="ECO:0000256" key="6">
    <source>
        <dbReference type="ARBA" id="ARBA00023136"/>
    </source>
</evidence>
<dbReference type="Proteomes" id="UP000192247">
    <property type="component" value="Unassembled WGS sequence"/>
</dbReference>
<keyword evidence="8" id="KW-0807">Transducer</keyword>
<keyword evidence="3 9" id="KW-0812">Transmembrane</keyword>
<evidence type="ECO:0000256" key="4">
    <source>
        <dbReference type="ARBA" id="ARBA00022989"/>
    </source>
</evidence>
<keyword evidence="5" id="KW-0297">G-protein coupled receptor</keyword>
<evidence type="ECO:0000256" key="9">
    <source>
        <dbReference type="SAM" id="Phobius"/>
    </source>
</evidence>
<keyword evidence="12" id="KW-1185">Reference proteome</keyword>
<comment type="similarity">
    <text evidence="2">Belongs to the G-protein coupled receptor 1 family.</text>
</comment>
<feature type="domain" description="G-protein coupled receptors family 1 profile" evidence="10">
    <location>
        <begin position="72"/>
        <end position="134"/>
    </location>
</feature>